<dbReference type="Proteomes" id="UP000291106">
    <property type="component" value="Chromosome"/>
</dbReference>
<protein>
    <submittedName>
        <fullName evidence="1">Uncharacterized protein</fullName>
    </submittedName>
</protein>
<keyword evidence="2" id="KW-1185">Reference proteome</keyword>
<name>A0A411PKG5_9GAMM</name>
<accession>A0A411PKG5</accession>
<dbReference type="OrthoDB" id="9788924at2"/>
<gene>
    <name evidence="1" type="ORF">EXU30_16025</name>
</gene>
<dbReference type="SUPFAM" id="SSF53756">
    <property type="entry name" value="UDP-Glycosyltransferase/glycogen phosphorylase"/>
    <property type="match status" value="1"/>
</dbReference>
<reference evidence="1 2" key="1">
    <citation type="submission" date="2019-02" db="EMBL/GenBank/DDBJ databases">
        <title>Shewanella sp. D4-2 isolated from Dokdo Island.</title>
        <authorList>
            <person name="Baek K."/>
        </authorList>
    </citation>
    <scope>NUCLEOTIDE SEQUENCE [LARGE SCALE GENOMIC DNA]</scope>
    <source>
        <strain evidence="1 2">D4-2</strain>
    </source>
</reference>
<dbReference type="AlphaFoldDB" id="A0A411PKG5"/>
<sequence>MTDNKQQLLSLFEQDDWVEPITDCYDLYPHIAACDLYIGAAGGVLYQLLALKKPAVTFSLSANQQTDISALEGIGHYFHCDTDMELAQLAKLVQTIEANYDRVTALLDINTIAIDGMGASRVAEVMTHGCSKPLETYTKPYSQQHQYERLNDNYRVRAVVDSDINHYLDSRNLAANAKNMIATTAIPRLGHYHWWFTSSRDSFALEHNEQISLYIWHQVYQLDAGHLAHLLQRQFLIGGWFVTEQSTSFQDAMLALNWQLEHCDKHHPDTPWIAVIHKKNNYVKLMNDYLGFEDVPLTHEYHDVIGTFFAGASSDDFHYVMRQPQSRRQD</sequence>
<evidence type="ECO:0000313" key="2">
    <source>
        <dbReference type="Proteomes" id="UP000291106"/>
    </source>
</evidence>
<dbReference type="KEGG" id="smai:EXU30_16025"/>
<proteinExistence type="predicted"/>
<dbReference type="Gene3D" id="3.40.50.2000">
    <property type="entry name" value="Glycogen Phosphorylase B"/>
    <property type="match status" value="1"/>
</dbReference>
<organism evidence="1 2">
    <name type="scientific">Shewanella maritima</name>
    <dbReference type="NCBI Taxonomy" id="2520507"/>
    <lineage>
        <taxon>Bacteria</taxon>
        <taxon>Pseudomonadati</taxon>
        <taxon>Pseudomonadota</taxon>
        <taxon>Gammaproteobacteria</taxon>
        <taxon>Alteromonadales</taxon>
        <taxon>Shewanellaceae</taxon>
        <taxon>Shewanella</taxon>
    </lineage>
</organism>
<evidence type="ECO:0000313" key="1">
    <source>
        <dbReference type="EMBL" id="QBF84011.1"/>
    </source>
</evidence>
<dbReference type="EMBL" id="CP036200">
    <property type="protein sequence ID" value="QBF84011.1"/>
    <property type="molecule type" value="Genomic_DNA"/>
</dbReference>